<dbReference type="EMBL" id="JBHUMM010000037">
    <property type="protein sequence ID" value="MFD2672272.1"/>
    <property type="molecule type" value="Genomic_DNA"/>
</dbReference>
<feature type="transmembrane region" description="Helical" evidence="8">
    <location>
        <begin position="301"/>
        <end position="321"/>
    </location>
</feature>
<feature type="transmembrane region" description="Helical" evidence="8">
    <location>
        <begin position="539"/>
        <end position="558"/>
    </location>
</feature>
<keyword evidence="11" id="KW-1185">Reference proteome</keyword>
<comment type="caution">
    <text evidence="10">The sequence shown here is derived from an EMBL/GenBank/DDBJ whole genome shotgun (WGS) entry which is preliminary data.</text>
</comment>
<feature type="transmembrane region" description="Helical" evidence="8">
    <location>
        <begin position="482"/>
        <end position="503"/>
    </location>
</feature>
<evidence type="ECO:0000313" key="11">
    <source>
        <dbReference type="Proteomes" id="UP001597497"/>
    </source>
</evidence>
<keyword evidence="2" id="KW-1003">Cell membrane</keyword>
<name>A0ABW5RB48_9BACL</name>
<accession>A0ABW5RB48</accession>
<proteinExistence type="inferred from homology"/>
<protein>
    <submittedName>
        <fullName evidence="10">ABC transporter permease</fullName>
    </submittedName>
</protein>
<evidence type="ECO:0000313" key="10">
    <source>
        <dbReference type="EMBL" id="MFD2672272.1"/>
    </source>
</evidence>
<comment type="subcellular location">
    <subcellularLocation>
        <location evidence="1">Cell membrane</location>
        <topology evidence="1">Multi-pass membrane protein</topology>
    </subcellularLocation>
</comment>
<feature type="transmembrane region" description="Helical" evidence="8">
    <location>
        <begin position="872"/>
        <end position="895"/>
    </location>
</feature>
<feature type="domain" description="ABC3 transporter permease C-terminal" evidence="9">
    <location>
        <begin position="312"/>
        <end position="427"/>
    </location>
</feature>
<feature type="transmembrane region" description="Helical" evidence="8">
    <location>
        <begin position="401"/>
        <end position="422"/>
    </location>
</feature>
<organism evidence="10 11">
    <name type="scientific">Marinicrinis sediminis</name>
    <dbReference type="NCBI Taxonomy" id="1652465"/>
    <lineage>
        <taxon>Bacteria</taxon>
        <taxon>Bacillati</taxon>
        <taxon>Bacillota</taxon>
        <taxon>Bacilli</taxon>
        <taxon>Bacillales</taxon>
        <taxon>Paenibacillaceae</taxon>
    </lineage>
</organism>
<feature type="transmembrane region" description="Helical" evidence="8">
    <location>
        <begin position="826"/>
        <end position="851"/>
    </location>
</feature>
<keyword evidence="5 8" id="KW-0472">Membrane</keyword>
<feature type="compositionally biased region" description="Gly residues" evidence="7">
    <location>
        <begin position="612"/>
        <end position="624"/>
    </location>
</feature>
<dbReference type="Proteomes" id="UP001597497">
    <property type="component" value="Unassembled WGS sequence"/>
</dbReference>
<dbReference type="InterPro" id="IPR050250">
    <property type="entry name" value="Macrolide_Exporter_MacB"/>
</dbReference>
<dbReference type="Pfam" id="PF02687">
    <property type="entry name" value="FtsX"/>
    <property type="match status" value="2"/>
</dbReference>
<keyword evidence="4 8" id="KW-1133">Transmembrane helix</keyword>
<evidence type="ECO:0000256" key="4">
    <source>
        <dbReference type="ARBA" id="ARBA00022989"/>
    </source>
</evidence>
<evidence type="ECO:0000256" key="5">
    <source>
        <dbReference type="ARBA" id="ARBA00023136"/>
    </source>
</evidence>
<gene>
    <name evidence="10" type="ORF">ACFSUC_11925</name>
</gene>
<feature type="transmembrane region" description="Helical" evidence="8">
    <location>
        <begin position="930"/>
        <end position="951"/>
    </location>
</feature>
<evidence type="ECO:0000256" key="7">
    <source>
        <dbReference type="SAM" id="MobiDB-lite"/>
    </source>
</evidence>
<dbReference type="RefSeq" id="WP_379929819.1">
    <property type="nucleotide sequence ID" value="NZ_JBHUMM010000037.1"/>
</dbReference>
<evidence type="ECO:0000256" key="8">
    <source>
        <dbReference type="SAM" id="Phobius"/>
    </source>
</evidence>
<sequence>MLMLRFVFRKMWNTRWLTISTLAGLIIAVAFSTSIPMYANGSLKRVVANSLMENNSGLPAGSLLIRYQAVGAEKPDLDALKEVNQYITDEIPEKIAFPQHNYVRAYSLRSTRIKPLDPDTDASKRRQMSMMSLTDVQSHIRVESGSLFSDEMKNGVVEAIVLQDSLYRNYFRVGETYAYPVSAGNVNSTIKVKIVGTFEPEGSTNPFDAYWFQGMDAMLNTFVISEKVMEEELLEKQRLPLDLAKWYYNIDLRDIQTSQLSSLAGTLERLDVDVYQLLKNTKVDLSFEDMLKDFRKQSLQLQALLFTLAAPMIAMVFYYIAMNARQSLERQRSDIAVLRSRGGSTKQIFLVYFIEGLLLGAVAILTGPLLGWFMAKSIGSSNGFLSFVNRSSIPIDINMDAVLYGLVTVLIAMLSSLIPAISYARQSIVGMRKQMARGDRKPLWMRWFLDVALVGAVGYGWYTFEQNQVLSMQTGLSNSELQVQPLLFFVPALSIFSLGLLFLRIFPWLLKLFTWLGKSFMPVPLYLTLTQLSRSARSYYPLMLLLILTLGLGVYNASSARTIDQNSTERTQYEYGTDVVVRSVWEGFVEVFPDAPPKQPGEDKGGGENPDNGGGGGQPGGPNQPGGQKPPVKVNYREPPFQIFQNLPGVEQAARVLKTPGNAVVAGRTAGQGVVLGIDNLSFSEVAWFRDGDLLPVHQNHYLNVLGFHEAAVIVPESFAERHRLEAGDIINIAIEQQSIEFIVAATVPYWPSQYPDEQPFFVANLDYIYDQVPIIPYEVWLKMEDGAPATPMVEALAEKGIQLSSIQDMRSELVKQEKHPSRGGVFGILSLGFLVSVMVSLTGYVLYWFFNLSSRVVQFGVLRAMGLSRRQLTGMLFLEQVFTAGLAIGLGVLIGKLTSLLFLPFLETSESAQKQVPPFKVVFDSQDTMQLYMVVSVMMVIGAALLFMHIRKLRVHQAVKLGEER</sequence>
<feature type="transmembrane region" description="Helical" evidence="8">
    <location>
        <begin position="443"/>
        <end position="462"/>
    </location>
</feature>
<keyword evidence="3 8" id="KW-0812">Transmembrane</keyword>
<feature type="region of interest" description="Disordered" evidence="7">
    <location>
        <begin position="594"/>
        <end position="635"/>
    </location>
</feature>
<comment type="similarity">
    <text evidence="6">Belongs to the ABC-4 integral membrane protein family.</text>
</comment>
<evidence type="ECO:0000259" key="9">
    <source>
        <dbReference type="Pfam" id="PF02687"/>
    </source>
</evidence>
<dbReference type="PANTHER" id="PTHR30572">
    <property type="entry name" value="MEMBRANE COMPONENT OF TRANSPORTER-RELATED"/>
    <property type="match status" value="1"/>
</dbReference>
<feature type="domain" description="ABC3 transporter permease C-terminal" evidence="9">
    <location>
        <begin position="834"/>
        <end position="954"/>
    </location>
</feature>
<feature type="transmembrane region" description="Helical" evidence="8">
    <location>
        <begin position="349"/>
        <end position="375"/>
    </location>
</feature>
<evidence type="ECO:0000256" key="2">
    <source>
        <dbReference type="ARBA" id="ARBA00022475"/>
    </source>
</evidence>
<reference evidence="11" key="1">
    <citation type="journal article" date="2019" name="Int. J. Syst. Evol. Microbiol.">
        <title>The Global Catalogue of Microorganisms (GCM) 10K type strain sequencing project: providing services to taxonomists for standard genome sequencing and annotation.</title>
        <authorList>
            <consortium name="The Broad Institute Genomics Platform"/>
            <consortium name="The Broad Institute Genome Sequencing Center for Infectious Disease"/>
            <person name="Wu L."/>
            <person name="Ma J."/>
        </authorList>
    </citation>
    <scope>NUCLEOTIDE SEQUENCE [LARGE SCALE GENOMIC DNA]</scope>
    <source>
        <strain evidence="11">KCTC 33676</strain>
    </source>
</reference>
<dbReference type="InterPro" id="IPR003838">
    <property type="entry name" value="ABC3_permease_C"/>
</dbReference>
<evidence type="ECO:0000256" key="6">
    <source>
        <dbReference type="ARBA" id="ARBA00038076"/>
    </source>
</evidence>
<dbReference type="PANTHER" id="PTHR30572:SF4">
    <property type="entry name" value="ABC TRANSPORTER PERMEASE YTRF"/>
    <property type="match status" value="1"/>
</dbReference>
<evidence type="ECO:0000256" key="3">
    <source>
        <dbReference type="ARBA" id="ARBA00022692"/>
    </source>
</evidence>
<evidence type="ECO:0000256" key="1">
    <source>
        <dbReference type="ARBA" id="ARBA00004651"/>
    </source>
</evidence>